<dbReference type="InterPro" id="IPR011024">
    <property type="entry name" value="G_crystallin-like"/>
</dbReference>
<name>A0A4P7BKG5_9BURK</name>
<feature type="region of interest" description="Disordered" evidence="3">
    <location>
        <begin position="101"/>
        <end position="142"/>
    </location>
</feature>
<evidence type="ECO:0000313" key="7">
    <source>
        <dbReference type="EMBL" id="QBQ38687.1"/>
    </source>
</evidence>
<reference evidence="6" key="1">
    <citation type="journal article" date="2014" name="Int. J. Syst. Evol. Microbiol.">
        <title>Complete genome sequence of Corynebacterium casei LMG S-19264T (=DSM 44701T), isolated from a smear-ripened cheese.</title>
        <authorList>
            <consortium name="US DOE Joint Genome Institute (JGI-PGF)"/>
            <person name="Walter F."/>
            <person name="Albersmeier A."/>
            <person name="Kalinowski J."/>
            <person name="Ruckert C."/>
        </authorList>
    </citation>
    <scope>NUCLEOTIDE SEQUENCE</scope>
    <source>
        <strain evidence="6">KCTC 12344</strain>
    </source>
</reference>
<dbReference type="InterPro" id="IPR050252">
    <property type="entry name" value="Beta/Gamma-Crystallin"/>
</dbReference>
<evidence type="ECO:0000313" key="8">
    <source>
        <dbReference type="Proteomes" id="UP000294359"/>
    </source>
</evidence>
<feature type="chain" id="PRO_5044606968" description="Beta/gamma crystallin 'Greek key' domain-containing protein" evidence="4">
    <location>
        <begin position="21"/>
        <end position="228"/>
    </location>
</feature>
<accession>A0A4P7BKG5</accession>
<evidence type="ECO:0000259" key="5">
    <source>
        <dbReference type="PROSITE" id="PS50915"/>
    </source>
</evidence>
<evidence type="ECO:0000313" key="9">
    <source>
        <dbReference type="Proteomes" id="UP000619512"/>
    </source>
</evidence>
<protein>
    <recommendedName>
        <fullName evidence="5">Beta/gamma crystallin 'Greek key' domain-containing protein</fullName>
    </recommendedName>
</protein>
<dbReference type="PANTHER" id="PTHR11818:SF42">
    <property type="entry name" value="VOLTAGE-GATED HYDROGEN CHANNEL 1"/>
    <property type="match status" value="1"/>
</dbReference>
<evidence type="ECO:0000256" key="4">
    <source>
        <dbReference type="SAM" id="SignalP"/>
    </source>
</evidence>
<dbReference type="RefSeq" id="WP_134387386.1">
    <property type="nucleotide sequence ID" value="NZ_BMWW01000002.1"/>
</dbReference>
<dbReference type="Gene3D" id="2.60.20.10">
    <property type="entry name" value="Crystallins"/>
    <property type="match status" value="2"/>
</dbReference>
<gene>
    <name evidence="7" type="ORF">E1742_22825</name>
    <name evidence="6" type="ORF">GCM10007388_16680</name>
</gene>
<dbReference type="SMART" id="SM00247">
    <property type="entry name" value="XTALbg"/>
    <property type="match status" value="2"/>
</dbReference>
<dbReference type="InterPro" id="IPR001064">
    <property type="entry name" value="Beta/gamma_crystallin"/>
</dbReference>
<sequence>MKRLLATLVASTLLSQVANAGELTLFEHHGLRGNQVTLHGDAPNLRDGGFNDKASSLIVRSGTWEVCEHKDFGGYCALFRRGEYPDLERFNNNISSAREVQGRRGWRDRDRDHYGDGRRDDRPDGWREGEEERIGHEGWRGGGERRGEAVQLFAGARFEGRTVDVDGDVRTLRDADFNDRAGSLVVRRGTWEVCEHADYGGQCVVFGPGRYPFLEGMNDRISSLRRVR</sequence>
<dbReference type="PROSITE" id="PS50915">
    <property type="entry name" value="CRYSTALLIN_BETA_GAMMA"/>
    <property type="match status" value="2"/>
</dbReference>
<dbReference type="EMBL" id="BMWW01000002">
    <property type="protein sequence ID" value="GGY84271.1"/>
    <property type="molecule type" value="Genomic_DNA"/>
</dbReference>
<evidence type="ECO:0000256" key="2">
    <source>
        <dbReference type="ARBA" id="ARBA00022737"/>
    </source>
</evidence>
<feature type="domain" description="Beta/gamma crystallin 'Greek key'" evidence="5">
    <location>
        <begin position="189"/>
        <end position="228"/>
    </location>
</feature>
<reference evidence="6" key="3">
    <citation type="submission" date="2022-12" db="EMBL/GenBank/DDBJ databases">
        <authorList>
            <person name="Sun Q."/>
            <person name="Kim S."/>
        </authorList>
    </citation>
    <scope>NUCLEOTIDE SEQUENCE</scope>
    <source>
        <strain evidence="6">KCTC 12344</strain>
    </source>
</reference>
<feature type="domain" description="Beta/gamma crystallin 'Greek key'" evidence="5">
    <location>
        <begin position="62"/>
        <end position="101"/>
    </location>
</feature>
<dbReference type="OrthoDB" id="9150808at2"/>
<keyword evidence="4" id="KW-0732">Signal</keyword>
<comment type="similarity">
    <text evidence="1">Belongs to the beta/gamma-crystallin family.</text>
</comment>
<organism evidence="6 9">
    <name type="scientific">Pseudoduganella plicata</name>
    <dbReference type="NCBI Taxonomy" id="321984"/>
    <lineage>
        <taxon>Bacteria</taxon>
        <taxon>Pseudomonadati</taxon>
        <taxon>Pseudomonadota</taxon>
        <taxon>Betaproteobacteria</taxon>
        <taxon>Burkholderiales</taxon>
        <taxon>Oxalobacteraceae</taxon>
        <taxon>Telluria group</taxon>
        <taxon>Pseudoduganella</taxon>
    </lineage>
</organism>
<reference evidence="7 8" key="2">
    <citation type="submission" date="2019-03" db="EMBL/GenBank/DDBJ databases">
        <title>Draft Genome Sequences of Six Type Strains of the Genus Massilia.</title>
        <authorList>
            <person name="Miess H."/>
            <person name="Frediansyhah A."/>
            <person name="Gross H."/>
        </authorList>
    </citation>
    <scope>NUCLEOTIDE SEQUENCE [LARGE SCALE GENOMIC DNA]</scope>
    <source>
        <strain evidence="7 8">DSM 17505</strain>
    </source>
</reference>
<evidence type="ECO:0000313" key="6">
    <source>
        <dbReference type="EMBL" id="GGY84271.1"/>
    </source>
</evidence>
<dbReference type="AlphaFoldDB" id="A0A4P7BKG5"/>
<dbReference type="EMBL" id="CP038026">
    <property type="protein sequence ID" value="QBQ38687.1"/>
    <property type="molecule type" value="Genomic_DNA"/>
</dbReference>
<proteinExistence type="inferred from homology"/>
<feature type="signal peptide" evidence="4">
    <location>
        <begin position="1"/>
        <end position="20"/>
    </location>
</feature>
<keyword evidence="8" id="KW-1185">Reference proteome</keyword>
<dbReference type="Pfam" id="PF00030">
    <property type="entry name" value="Crystall"/>
    <property type="match status" value="2"/>
</dbReference>
<dbReference type="Proteomes" id="UP000619512">
    <property type="component" value="Unassembled WGS sequence"/>
</dbReference>
<dbReference type="SUPFAM" id="SSF49695">
    <property type="entry name" value="gamma-Crystallin-like"/>
    <property type="match status" value="2"/>
</dbReference>
<evidence type="ECO:0000256" key="3">
    <source>
        <dbReference type="SAM" id="MobiDB-lite"/>
    </source>
</evidence>
<dbReference type="PANTHER" id="PTHR11818">
    <property type="entry name" value="BETA/GAMMA CRYSTALLIN"/>
    <property type="match status" value="1"/>
</dbReference>
<evidence type="ECO:0000256" key="1">
    <source>
        <dbReference type="ARBA" id="ARBA00009646"/>
    </source>
</evidence>
<dbReference type="Proteomes" id="UP000294359">
    <property type="component" value="Chromosome"/>
</dbReference>
<keyword evidence="2" id="KW-0677">Repeat</keyword>